<gene>
    <name evidence="14" type="ORF">CO169_02575</name>
</gene>
<keyword evidence="10" id="KW-0460">Magnesium</keyword>
<dbReference type="GO" id="GO:0003677">
    <property type="term" value="F:DNA binding"/>
    <property type="evidence" value="ECO:0007669"/>
    <property type="project" value="UniProtKB-KW"/>
</dbReference>
<comment type="caution">
    <text evidence="14">The sequence shown here is derived from an EMBL/GenBank/DDBJ whole genome shotgun (WGS) entry which is preliminary data.</text>
</comment>
<evidence type="ECO:0000256" key="1">
    <source>
        <dbReference type="ARBA" id="ARBA00001947"/>
    </source>
</evidence>
<evidence type="ECO:0000256" key="10">
    <source>
        <dbReference type="ARBA" id="ARBA00022842"/>
    </source>
</evidence>
<dbReference type="Pfam" id="PF01807">
    <property type="entry name" value="Zn_ribbon_DnaG"/>
    <property type="match status" value="1"/>
</dbReference>
<dbReference type="EMBL" id="PFWP01000068">
    <property type="protein sequence ID" value="PJA49205.1"/>
    <property type="molecule type" value="Genomic_DNA"/>
</dbReference>
<dbReference type="Gene3D" id="3.90.580.10">
    <property type="entry name" value="Zinc finger, CHC2-type domain"/>
    <property type="match status" value="1"/>
</dbReference>
<keyword evidence="9" id="KW-0862">Zinc</keyword>
<evidence type="ECO:0000256" key="4">
    <source>
        <dbReference type="ARBA" id="ARBA00022679"/>
    </source>
</evidence>
<evidence type="ECO:0000256" key="6">
    <source>
        <dbReference type="ARBA" id="ARBA00022705"/>
    </source>
</evidence>
<dbReference type="SMART" id="SM00400">
    <property type="entry name" value="ZnF_CHCC"/>
    <property type="match status" value="1"/>
</dbReference>
<keyword evidence="12" id="KW-0804">Transcription</keyword>
<dbReference type="SUPFAM" id="SSF57783">
    <property type="entry name" value="Zinc beta-ribbon"/>
    <property type="match status" value="1"/>
</dbReference>
<evidence type="ECO:0000256" key="9">
    <source>
        <dbReference type="ARBA" id="ARBA00022833"/>
    </source>
</evidence>
<reference evidence="15" key="1">
    <citation type="submission" date="2017-09" db="EMBL/GenBank/DDBJ databases">
        <title>Depth-based differentiation of microbial function through sediment-hosted aquifers and enrichment of novel symbionts in the deep terrestrial subsurface.</title>
        <authorList>
            <person name="Probst A.J."/>
            <person name="Ladd B."/>
            <person name="Jarett J.K."/>
            <person name="Geller-Mcgrath D.E."/>
            <person name="Sieber C.M.K."/>
            <person name="Emerson J.B."/>
            <person name="Anantharaman K."/>
            <person name="Thomas B.C."/>
            <person name="Malmstrom R."/>
            <person name="Stieglmeier M."/>
            <person name="Klingl A."/>
            <person name="Woyke T."/>
            <person name="Ryan C.M."/>
            <person name="Banfield J.F."/>
        </authorList>
    </citation>
    <scope>NUCLEOTIDE SEQUENCE [LARGE SCALE GENOMIC DNA]</scope>
</reference>
<dbReference type="InterPro" id="IPR036977">
    <property type="entry name" value="DNA_primase_Znf_CHC2"/>
</dbReference>
<dbReference type="PANTHER" id="PTHR30313:SF2">
    <property type="entry name" value="DNA PRIMASE"/>
    <property type="match status" value="1"/>
</dbReference>
<dbReference type="PANTHER" id="PTHR30313">
    <property type="entry name" value="DNA PRIMASE"/>
    <property type="match status" value="1"/>
</dbReference>
<dbReference type="FunFam" id="3.90.580.10:FF:000001">
    <property type="entry name" value="DNA primase"/>
    <property type="match status" value="1"/>
</dbReference>
<feature type="domain" description="Zinc finger CHC2-type" evidence="13">
    <location>
        <begin position="30"/>
        <end position="85"/>
    </location>
</feature>
<feature type="non-terminal residue" evidence="14">
    <location>
        <position position="138"/>
    </location>
</feature>
<sequence length="138" mass="15942">MDQLEEIKRKIDIVELVNSYVPLKKAGRNFKALCPFHSEKTPSFVVSPERQIWHCFGQCGEGGDIFGFLMKIENLDFGEAVRELAKKAGVKLTRYQPSEDERNKQLLYEINHLATEFYHFLLLNHPSGKKALDYILGR</sequence>
<evidence type="ECO:0000256" key="12">
    <source>
        <dbReference type="ARBA" id="ARBA00023163"/>
    </source>
</evidence>
<protein>
    <submittedName>
        <fullName evidence="14">DNA primase</fullName>
    </submittedName>
</protein>
<evidence type="ECO:0000256" key="8">
    <source>
        <dbReference type="ARBA" id="ARBA00022771"/>
    </source>
</evidence>
<evidence type="ECO:0000256" key="3">
    <source>
        <dbReference type="ARBA" id="ARBA00022515"/>
    </source>
</evidence>
<keyword evidence="8" id="KW-0863">Zinc-finger</keyword>
<dbReference type="AlphaFoldDB" id="A0A2M7XKV8"/>
<evidence type="ECO:0000256" key="11">
    <source>
        <dbReference type="ARBA" id="ARBA00023125"/>
    </source>
</evidence>
<keyword evidence="2" id="KW-0240">DNA-directed RNA polymerase</keyword>
<organism evidence="14 15">
    <name type="scientific">Candidatus Shapirobacteria bacterium CG_4_9_14_3_um_filter_39_13</name>
    <dbReference type="NCBI Taxonomy" id="1974479"/>
    <lineage>
        <taxon>Bacteria</taxon>
        <taxon>Candidatus Shapironibacteriota</taxon>
    </lineage>
</organism>
<keyword evidence="11" id="KW-0238">DNA-binding</keyword>
<dbReference type="GO" id="GO:0006269">
    <property type="term" value="P:DNA replication, synthesis of primer"/>
    <property type="evidence" value="ECO:0007669"/>
    <property type="project" value="UniProtKB-KW"/>
</dbReference>
<dbReference type="GO" id="GO:1990077">
    <property type="term" value="C:primosome complex"/>
    <property type="evidence" value="ECO:0007669"/>
    <property type="project" value="UniProtKB-KW"/>
</dbReference>
<evidence type="ECO:0000313" key="15">
    <source>
        <dbReference type="Proteomes" id="UP000230062"/>
    </source>
</evidence>
<comment type="cofactor">
    <cofactor evidence="1">
        <name>Zn(2+)</name>
        <dbReference type="ChEBI" id="CHEBI:29105"/>
    </cofactor>
</comment>
<keyword evidence="4" id="KW-0808">Transferase</keyword>
<accession>A0A2M7XKV8</accession>
<dbReference type="GO" id="GO:0008270">
    <property type="term" value="F:zinc ion binding"/>
    <property type="evidence" value="ECO:0007669"/>
    <property type="project" value="UniProtKB-KW"/>
</dbReference>
<keyword evidence="5" id="KW-0548">Nucleotidyltransferase</keyword>
<dbReference type="GO" id="GO:0003899">
    <property type="term" value="F:DNA-directed RNA polymerase activity"/>
    <property type="evidence" value="ECO:0007669"/>
    <property type="project" value="InterPro"/>
</dbReference>
<dbReference type="InterPro" id="IPR050219">
    <property type="entry name" value="DnaG_primase"/>
</dbReference>
<evidence type="ECO:0000256" key="2">
    <source>
        <dbReference type="ARBA" id="ARBA00022478"/>
    </source>
</evidence>
<dbReference type="GO" id="GO:0000428">
    <property type="term" value="C:DNA-directed RNA polymerase complex"/>
    <property type="evidence" value="ECO:0007669"/>
    <property type="project" value="UniProtKB-KW"/>
</dbReference>
<keyword evidence="7" id="KW-0479">Metal-binding</keyword>
<dbReference type="Proteomes" id="UP000230062">
    <property type="component" value="Unassembled WGS sequence"/>
</dbReference>
<evidence type="ECO:0000256" key="7">
    <source>
        <dbReference type="ARBA" id="ARBA00022723"/>
    </source>
</evidence>
<evidence type="ECO:0000259" key="13">
    <source>
        <dbReference type="SMART" id="SM00400"/>
    </source>
</evidence>
<evidence type="ECO:0000313" key="14">
    <source>
        <dbReference type="EMBL" id="PJA49205.1"/>
    </source>
</evidence>
<dbReference type="GO" id="GO:0005737">
    <property type="term" value="C:cytoplasm"/>
    <property type="evidence" value="ECO:0007669"/>
    <property type="project" value="TreeGrafter"/>
</dbReference>
<keyword evidence="6" id="KW-0235">DNA replication</keyword>
<name>A0A2M7XKV8_9BACT</name>
<dbReference type="InterPro" id="IPR002694">
    <property type="entry name" value="Znf_CHC2"/>
</dbReference>
<keyword evidence="3" id="KW-0639">Primosome</keyword>
<proteinExistence type="predicted"/>
<evidence type="ECO:0000256" key="5">
    <source>
        <dbReference type="ARBA" id="ARBA00022695"/>
    </source>
</evidence>